<organism evidence="1 2">
    <name type="scientific">Lasallia pustulata</name>
    <dbReference type="NCBI Taxonomy" id="136370"/>
    <lineage>
        <taxon>Eukaryota</taxon>
        <taxon>Fungi</taxon>
        <taxon>Dikarya</taxon>
        <taxon>Ascomycota</taxon>
        <taxon>Pezizomycotina</taxon>
        <taxon>Lecanoromycetes</taxon>
        <taxon>OSLEUM clade</taxon>
        <taxon>Umbilicariomycetidae</taxon>
        <taxon>Umbilicariales</taxon>
        <taxon>Umbilicariaceae</taxon>
        <taxon>Lasallia</taxon>
    </lineage>
</organism>
<reference evidence="1 2" key="1">
    <citation type="submission" date="2019-09" db="EMBL/GenBank/DDBJ databases">
        <title>The hologenome of the rock-dwelling lichen Lasallia pustulata.</title>
        <authorList>
            <person name="Greshake Tzovaras B."/>
            <person name="Segers F."/>
            <person name="Bicker A."/>
            <person name="Dal Grande F."/>
            <person name="Otte J."/>
            <person name="Hankeln T."/>
            <person name="Schmitt I."/>
            <person name="Ebersberger I."/>
        </authorList>
    </citation>
    <scope>NUCLEOTIDE SEQUENCE [LARGE SCALE GENOMIC DNA]</scope>
    <source>
        <strain evidence="1">A1-1</strain>
    </source>
</reference>
<evidence type="ECO:0008006" key="3">
    <source>
        <dbReference type="Google" id="ProtNLM"/>
    </source>
</evidence>
<proteinExistence type="predicted"/>
<accession>A0A5M8PGP6</accession>
<dbReference type="Proteomes" id="UP000324767">
    <property type="component" value="Unassembled WGS sequence"/>
</dbReference>
<dbReference type="EMBL" id="VXIT01000014">
    <property type="protein sequence ID" value="KAA6408128.1"/>
    <property type="molecule type" value="Genomic_DNA"/>
</dbReference>
<gene>
    <name evidence="1" type="ORF">FRX48_07869</name>
</gene>
<name>A0A5M8PGP6_9LECA</name>
<comment type="caution">
    <text evidence="1">The sequence shown here is derived from an EMBL/GenBank/DDBJ whole genome shotgun (WGS) entry which is preliminary data.</text>
</comment>
<dbReference type="AlphaFoldDB" id="A0A5M8PGP6"/>
<evidence type="ECO:0000313" key="1">
    <source>
        <dbReference type="EMBL" id="KAA6408128.1"/>
    </source>
</evidence>
<sequence>MEASMNIIQQSHAECEGLYPTQLSSPPSLLLSPPPPPLTQCLGFTTPPQNLAEVRERLFSVPETVLLPAADFEVYWSHVDNFWSPTKKPQVYEGGRIVRYFRCVQHSKKYHKSEGKGKALRQRQKPSRTAIGCPMTIRVVTEAGLVTVDQIGEGLVHTHTMEDLDRWKNPSFIRTIVDREVAKGYRVADVTKALEKAGGLWTSLKDVQNAEAAWRKQNPDSCHHGNAETWEEQALETREWLEKQGWHVNVIQATRQFDGEQSHGLVFTEPARLKTLYRRGHLVLMDSTHIINKLRCFLYTLMVRDEHGIWVPGAHMFTAQENSDIAAAGLRVIKHWCEKCWLLRYMLTNDSAGTLPPDYAGEASRRRQPAM</sequence>
<dbReference type="OrthoDB" id="4951845at2759"/>
<evidence type="ECO:0000313" key="2">
    <source>
        <dbReference type="Proteomes" id="UP000324767"/>
    </source>
</evidence>
<protein>
    <recommendedName>
        <fullName evidence="3">MULE transposase domain-containing protein</fullName>
    </recommendedName>
</protein>